<proteinExistence type="predicted"/>
<dbReference type="GO" id="GO:0022857">
    <property type="term" value="F:transmembrane transporter activity"/>
    <property type="evidence" value="ECO:0007669"/>
    <property type="project" value="InterPro"/>
</dbReference>
<name>A0AAE3GHK7_9PSEU</name>
<dbReference type="EMBL" id="JAMTCK010000011">
    <property type="protein sequence ID" value="MCP2167868.1"/>
    <property type="molecule type" value="Genomic_DNA"/>
</dbReference>
<feature type="transmembrane region" description="Helical" evidence="6">
    <location>
        <begin position="79"/>
        <end position="102"/>
    </location>
</feature>
<feature type="transmembrane region" description="Helical" evidence="6">
    <location>
        <begin position="324"/>
        <end position="343"/>
    </location>
</feature>
<evidence type="ECO:0000256" key="2">
    <source>
        <dbReference type="ARBA" id="ARBA00022692"/>
    </source>
</evidence>
<evidence type="ECO:0000256" key="1">
    <source>
        <dbReference type="ARBA" id="ARBA00004651"/>
    </source>
</evidence>
<dbReference type="GO" id="GO:0006814">
    <property type="term" value="P:sodium ion transport"/>
    <property type="evidence" value="ECO:0007669"/>
    <property type="project" value="InterPro"/>
</dbReference>
<evidence type="ECO:0000256" key="5">
    <source>
        <dbReference type="SAM" id="MobiDB-lite"/>
    </source>
</evidence>
<dbReference type="SUPFAM" id="SSF103473">
    <property type="entry name" value="MFS general substrate transporter"/>
    <property type="match status" value="1"/>
</dbReference>
<dbReference type="InterPro" id="IPR018043">
    <property type="entry name" value="Na/Gal_symport_CS"/>
</dbReference>
<keyword evidence="2 6" id="KW-0812">Transmembrane</keyword>
<keyword evidence="4 6" id="KW-0472">Membrane</keyword>
<feature type="region of interest" description="Disordered" evidence="5">
    <location>
        <begin position="1"/>
        <end position="32"/>
    </location>
</feature>
<evidence type="ECO:0000259" key="7">
    <source>
        <dbReference type="PROSITE" id="PS50850"/>
    </source>
</evidence>
<evidence type="ECO:0000256" key="3">
    <source>
        <dbReference type="ARBA" id="ARBA00022989"/>
    </source>
</evidence>
<feature type="transmembrane region" description="Helical" evidence="6">
    <location>
        <begin position="262"/>
        <end position="281"/>
    </location>
</feature>
<reference evidence="8" key="1">
    <citation type="submission" date="2022-06" db="EMBL/GenBank/DDBJ databases">
        <title>Genomic Encyclopedia of Archaeal and Bacterial Type Strains, Phase II (KMG-II): from individual species to whole genera.</title>
        <authorList>
            <person name="Goeker M."/>
        </authorList>
    </citation>
    <scope>NUCLEOTIDE SEQUENCE</scope>
    <source>
        <strain evidence="8">DSM 43935</strain>
    </source>
</reference>
<feature type="compositionally biased region" description="Pro residues" evidence="5">
    <location>
        <begin position="1"/>
        <end position="17"/>
    </location>
</feature>
<keyword evidence="3 6" id="KW-1133">Transmembrane helix</keyword>
<dbReference type="Proteomes" id="UP001206128">
    <property type="component" value="Unassembled WGS sequence"/>
</dbReference>
<feature type="transmembrane region" description="Helical" evidence="6">
    <location>
        <begin position="201"/>
        <end position="221"/>
    </location>
</feature>
<evidence type="ECO:0000256" key="4">
    <source>
        <dbReference type="ARBA" id="ARBA00023136"/>
    </source>
</evidence>
<dbReference type="InterPro" id="IPR011701">
    <property type="entry name" value="MFS"/>
</dbReference>
<dbReference type="PROSITE" id="PS50850">
    <property type="entry name" value="MFS"/>
    <property type="match status" value="1"/>
</dbReference>
<evidence type="ECO:0000256" key="6">
    <source>
        <dbReference type="SAM" id="Phobius"/>
    </source>
</evidence>
<dbReference type="GO" id="GO:0005886">
    <property type="term" value="C:plasma membrane"/>
    <property type="evidence" value="ECO:0007669"/>
    <property type="project" value="UniProtKB-SubCell"/>
</dbReference>
<dbReference type="InterPro" id="IPR036259">
    <property type="entry name" value="MFS_trans_sf"/>
</dbReference>
<comment type="subcellular location">
    <subcellularLocation>
        <location evidence="1">Cell membrane</location>
        <topology evidence="1">Multi-pass membrane protein</topology>
    </subcellularLocation>
</comment>
<protein>
    <submittedName>
        <fullName evidence="8">MFS-type transporter involved in bile tolerance, Atg22 family</fullName>
    </submittedName>
</protein>
<dbReference type="PANTHER" id="PTHR23528:SF1">
    <property type="entry name" value="MAJOR FACILITATOR SUPERFAMILY (MFS) PROFILE DOMAIN-CONTAINING PROTEIN"/>
    <property type="match status" value="1"/>
</dbReference>
<dbReference type="Gene3D" id="1.20.1250.20">
    <property type="entry name" value="MFS general substrate transporter like domains"/>
    <property type="match status" value="2"/>
</dbReference>
<sequence length="445" mass="46631">MSDTAPPPAPALPPVPPTSAGTPDGPRPGDDAEPLARVGARYIWLQVLGQFGVFVAFITPIAISLAIRVDQLAPGHEEYLGYVTGAGAAFSVLTGVFVGVWSDRTRTRIGRRRPFMIGGVVIGVGSLVVMALAPSVAVLALGWVLAQLGWGSVLGSLQTSMADRLPEEQRGRVAGLTGFATQVAPVLGVGVSGALSGDNLLLFLVPGAVGVLLTVPFIVFVHEPDNRHVPRGERLTPRRLLTKVVFNPREHTDYAWNWLGRFLFYFGLTFNTTFTAFFFASRLGVSVAEVAPVITGLSLFGILATTVGAIGGGFLSDRLRRRRAFVLGAGVVFAAGAVTMAFADGIVLLAVGSLLASVGIGAFSAVDQALLLDVLPRRGTEAMRFMAIFSFATSIPQAVAPLLAPFILAAGASAEGGQNYLLLYLVAGICTVLGGLVVLRIRSVR</sequence>
<gene>
    <name evidence="8" type="ORF">LX83_004741</name>
</gene>
<dbReference type="Pfam" id="PF07690">
    <property type="entry name" value="MFS_1"/>
    <property type="match status" value="1"/>
</dbReference>
<keyword evidence="9" id="KW-1185">Reference proteome</keyword>
<feature type="domain" description="Major facilitator superfamily (MFS) profile" evidence="7">
    <location>
        <begin position="45"/>
        <end position="445"/>
    </location>
</feature>
<feature type="transmembrane region" description="Helical" evidence="6">
    <location>
        <begin position="173"/>
        <end position="195"/>
    </location>
</feature>
<dbReference type="PANTHER" id="PTHR23528">
    <property type="match status" value="1"/>
</dbReference>
<feature type="transmembrane region" description="Helical" evidence="6">
    <location>
        <begin position="293"/>
        <end position="315"/>
    </location>
</feature>
<evidence type="ECO:0000313" key="8">
    <source>
        <dbReference type="EMBL" id="MCP2167868.1"/>
    </source>
</evidence>
<comment type="caution">
    <text evidence="8">The sequence shown here is derived from an EMBL/GenBank/DDBJ whole genome shotgun (WGS) entry which is preliminary data.</text>
</comment>
<feature type="transmembrane region" description="Helical" evidence="6">
    <location>
        <begin position="387"/>
        <end position="408"/>
    </location>
</feature>
<dbReference type="InterPro" id="IPR020846">
    <property type="entry name" value="MFS_dom"/>
</dbReference>
<feature type="transmembrane region" description="Helical" evidence="6">
    <location>
        <begin position="139"/>
        <end position="161"/>
    </location>
</feature>
<dbReference type="RefSeq" id="WP_253775160.1">
    <property type="nucleotide sequence ID" value="NZ_JAMTCK010000011.1"/>
</dbReference>
<accession>A0AAE3GHK7</accession>
<feature type="transmembrane region" description="Helical" evidence="6">
    <location>
        <begin position="349"/>
        <end position="375"/>
    </location>
</feature>
<dbReference type="PROSITE" id="PS00872">
    <property type="entry name" value="NA_GALACTOSIDE_SYMP"/>
    <property type="match status" value="1"/>
</dbReference>
<dbReference type="AlphaFoldDB" id="A0AAE3GHK7"/>
<evidence type="ECO:0000313" key="9">
    <source>
        <dbReference type="Proteomes" id="UP001206128"/>
    </source>
</evidence>
<feature type="transmembrane region" description="Helical" evidence="6">
    <location>
        <begin position="43"/>
        <end position="67"/>
    </location>
</feature>
<feature type="transmembrane region" description="Helical" evidence="6">
    <location>
        <begin position="420"/>
        <end position="439"/>
    </location>
</feature>
<feature type="transmembrane region" description="Helical" evidence="6">
    <location>
        <begin position="114"/>
        <end position="133"/>
    </location>
</feature>
<organism evidence="8 9">
    <name type="scientific">Goodfellowiella coeruleoviolacea</name>
    <dbReference type="NCBI Taxonomy" id="334858"/>
    <lineage>
        <taxon>Bacteria</taxon>
        <taxon>Bacillati</taxon>
        <taxon>Actinomycetota</taxon>
        <taxon>Actinomycetes</taxon>
        <taxon>Pseudonocardiales</taxon>
        <taxon>Pseudonocardiaceae</taxon>
        <taxon>Goodfellowiella</taxon>
    </lineage>
</organism>